<dbReference type="FunCoup" id="A0A6J2XJH6">
    <property type="interactions" value="599"/>
</dbReference>
<keyword evidence="1" id="KW-0812">Transmembrane</keyword>
<feature type="transmembrane region" description="Helical" evidence="1">
    <location>
        <begin position="287"/>
        <end position="307"/>
    </location>
</feature>
<accession>A0A6J2XJH6</accession>
<keyword evidence="1" id="KW-0472">Membrane</keyword>
<dbReference type="InParanoid" id="A0A6J2XJH6"/>
<name>A0A6J2XJH6_SITOR</name>
<sequence length="576" mass="66407">MTWDFIDDYTGDGFVKFQDKIFDMDNLKLDQHYFMVTTENSEIDLNEVYIYSLNPECVECPYTFLDKSTTEILETGRKLRLSTEQNEYSYKDISRGVICDLDPNFEQFGIYNIKIQNTSSCSVETIKEPVNAYSPIITVLLLHILVFGSVYYLFLFYNKWKRNKESQVDGGSNEEAPKKERVMSIDAFRGISIVIMIFANFGNGGYQFVHHAIWNGLHVADLVFPWFMWIMGTCIPISLVSSFKRNISNKDLIINVAKRSVKLFLIGIFLNSGCDVYYIRIFGVLQRFGLCYFIVTTICILTMDRNLNEKTEHKLWIQREMADILKIWKGWLICLVILIVHTVLIFTVSESNCPKGYMGPGGLHKNASFIHCIGGATGYIDRLILGNHVYQKPTIYTVYEAKPFDPEGIVGCLTTIFHVMLGVQAGVTLLVIKSHYQRILRWVVWSVVLGVLGGVLCGFSKEDGLIPVNKNLWSISFVFVTSCFAFILLSIFYFLIDVKKWWTGKPLLFAGMNAIILYIGHEMTDNHFPVRWFYSEDLNDDGRRTHFLALLSDSWAADFWVIVSYYLYKIQYFFTV</sequence>
<organism evidence="3 4">
    <name type="scientific">Sitophilus oryzae</name>
    <name type="common">Rice weevil</name>
    <name type="synonym">Curculio oryzae</name>
    <dbReference type="NCBI Taxonomy" id="7048"/>
    <lineage>
        <taxon>Eukaryota</taxon>
        <taxon>Metazoa</taxon>
        <taxon>Ecdysozoa</taxon>
        <taxon>Arthropoda</taxon>
        <taxon>Hexapoda</taxon>
        <taxon>Insecta</taxon>
        <taxon>Pterygota</taxon>
        <taxon>Neoptera</taxon>
        <taxon>Endopterygota</taxon>
        <taxon>Coleoptera</taxon>
        <taxon>Polyphaga</taxon>
        <taxon>Cucujiformia</taxon>
        <taxon>Curculionidae</taxon>
        <taxon>Dryophthorinae</taxon>
        <taxon>Sitophilus</taxon>
    </lineage>
</organism>
<evidence type="ECO:0000313" key="3">
    <source>
        <dbReference type="Proteomes" id="UP000504635"/>
    </source>
</evidence>
<feature type="transmembrane region" description="Helical" evidence="1">
    <location>
        <begin position="544"/>
        <end position="568"/>
    </location>
</feature>
<dbReference type="Proteomes" id="UP000504635">
    <property type="component" value="Unplaced"/>
</dbReference>
<keyword evidence="3" id="KW-1185">Reference proteome</keyword>
<evidence type="ECO:0000259" key="2">
    <source>
        <dbReference type="Pfam" id="PF16401"/>
    </source>
</evidence>
<dbReference type="KEGG" id="soy:115878974"/>
<dbReference type="PANTHER" id="PTHR31061:SF24">
    <property type="entry name" value="LD22376P"/>
    <property type="match status" value="1"/>
</dbReference>
<feature type="transmembrane region" description="Helical" evidence="1">
    <location>
        <begin position="132"/>
        <end position="154"/>
    </location>
</feature>
<feature type="transmembrane region" description="Helical" evidence="1">
    <location>
        <begin position="507"/>
        <end position="524"/>
    </location>
</feature>
<feature type="transmembrane region" description="Helical" evidence="1">
    <location>
        <begin position="473"/>
        <end position="495"/>
    </location>
</feature>
<dbReference type="AlphaFoldDB" id="A0A6J2XJH6"/>
<feature type="transmembrane region" description="Helical" evidence="1">
    <location>
        <begin position="408"/>
        <end position="432"/>
    </location>
</feature>
<feature type="domain" description="DUF5009" evidence="2">
    <location>
        <begin position="187"/>
        <end position="270"/>
    </location>
</feature>
<feature type="transmembrane region" description="Helical" evidence="1">
    <location>
        <begin position="187"/>
        <end position="206"/>
    </location>
</feature>
<proteinExistence type="predicted"/>
<dbReference type="RefSeq" id="XP_030751442.1">
    <property type="nucleotide sequence ID" value="XM_030895582.1"/>
</dbReference>
<reference evidence="4" key="1">
    <citation type="submission" date="2025-08" db="UniProtKB">
        <authorList>
            <consortium name="RefSeq"/>
        </authorList>
    </citation>
    <scope>IDENTIFICATION</scope>
    <source>
        <tissue evidence="4">Gonads</tissue>
    </source>
</reference>
<dbReference type="PANTHER" id="PTHR31061">
    <property type="entry name" value="LD22376P"/>
    <property type="match status" value="1"/>
</dbReference>
<dbReference type="Pfam" id="PF16401">
    <property type="entry name" value="DUF5009"/>
    <property type="match status" value="1"/>
</dbReference>
<keyword evidence="1" id="KW-1133">Transmembrane helix</keyword>
<protein>
    <submittedName>
        <fullName evidence="4">Heparan-alpha-glucosaminide N-acetyltransferase</fullName>
    </submittedName>
</protein>
<gene>
    <name evidence="4" type="primary">LOC115878974</name>
</gene>
<dbReference type="InterPro" id="IPR032176">
    <property type="entry name" value="DUF5009"/>
</dbReference>
<evidence type="ECO:0000256" key="1">
    <source>
        <dbReference type="SAM" id="Phobius"/>
    </source>
</evidence>
<feature type="transmembrane region" description="Helical" evidence="1">
    <location>
        <begin position="226"/>
        <end position="243"/>
    </location>
</feature>
<dbReference type="GeneID" id="115878974"/>
<evidence type="ECO:0000313" key="4">
    <source>
        <dbReference type="RefSeq" id="XP_030751442.1"/>
    </source>
</evidence>
<feature type="transmembrane region" description="Helical" evidence="1">
    <location>
        <begin position="263"/>
        <end position="281"/>
    </location>
</feature>
<feature type="transmembrane region" description="Helical" evidence="1">
    <location>
        <begin position="439"/>
        <end position="461"/>
    </location>
</feature>
<dbReference type="OrthoDB" id="2149840at2759"/>
<feature type="transmembrane region" description="Helical" evidence="1">
    <location>
        <begin position="328"/>
        <end position="348"/>
    </location>
</feature>